<dbReference type="PANTHER" id="PTHR45943">
    <property type="entry name" value="E3 UBIQUITIN-PROTEIN LIGASE MYCBP2"/>
    <property type="match status" value="1"/>
</dbReference>
<sequence>SGVVTELREVNVTQVALGKAHAIVLTNKGHIYTFGINNKGQCGRDFAAPVKEVAMVVAMETAGEEEGEGEELDWEDAQEAMCPPGKHKWKHDLCMVCTVCRECTGYSISCLSSMRPDRNPGQECGCGEGDSGCAECGCCRICAREGVDNSELAILGPSGAGDLAGMMRLDLIFAGEKQSQYYRWALSTGSKTASVANSSPQTAGL</sequence>
<dbReference type="Proteomes" id="UP001153148">
    <property type="component" value="Unassembled WGS sequence"/>
</dbReference>
<evidence type="ECO:0000313" key="2">
    <source>
        <dbReference type="Proteomes" id="UP001153148"/>
    </source>
</evidence>
<gene>
    <name evidence="1" type="ORF">TPAB3V08_LOCUS8028</name>
</gene>
<proteinExistence type="predicted"/>
<comment type="caution">
    <text evidence="1">The sequence shown here is derived from an EMBL/GenBank/DDBJ whole genome shotgun (WGS) entry which is preliminary data.</text>
</comment>
<reference evidence="1" key="1">
    <citation type="submission" date="2021-03" db="EMBL/GenBank/DDBJ databases">
        <authorList>
            <person name="Tran Van P."/>
        </authorList>
    </citation>
    <scope>NUCLEOTIDE SEQUENCE</scope>
</reference>
<accession>A0ABN7P2W3</accession>
<dbReference type="Gene3D" id="2.130.10.30">
    <property type="entry name" value="Regulator of chromosome condensation 1/beta-lactamase-inhibitor protein II"/>
    <property type="match status" value="1"/>
</dbReference>
<organism evidence="1 2">
    <name type="scientific">Timema podura</name>
    <name type="common">Walking stick</name>
    <dbReference type="NCBI Taxonomy" id="61482"/>
    <lineage>
        <taxon>Eukaryota</taxon>
        <taxon>Metazoa</taxon>
        <taxon>Ecdysozoa</taxon>
        <taxon>Arthropoda</taxon>
        <taxon>Hexapoda</taxon>
        <taxon>Insecta</taxon>
        <taxon>Pterygota</taxon>
        <taxon>Neoptera</taxon>
        <taxon>Polyneoptera</taxon>
        <taxon>Phasmatodea</taxon>
        <taxon>Timematodea</taxon>
        <taxon>Timematoidea</taxon>
        <taxon>Timematidae</taxon>
        <taxon>Timema</taxon>
    </lineage>
</organism>
<dbReference type="PANTHER" id="PTHR45943:SF1">
    <property type="entry name" value="E3 UBIQUITIN-PROTEIN LIGASE MYCBP2"/>
    <property type="match status" value="1"/>
</dbReference>
<dbReference type="InterPro" id="IPR009091">
    <property type="entry name" value="RCC1/BLIP-II"/>
</dbReference>
<feature type="non-terminal residue" evidence="1">
    <location>
        <position position="1"/>
    </location>
</feature>
<dbReference type="SUPFAM" id="SSF50985">
    <property type="entry name" value="RCC1/BLIP-II"/>
    <property type="match status" value="1"/>
</dbReference>
<feature type="non-terminal residue" evidence="1">
    <location>
        <position position="205"/>
    </location>
</feature>
<evidence type="ECO:0000313" key="1">
    <source>
        <dbReference type="EMBL" id="CAG2061073.1"/>
    </source>
</evidence>
<dbReference type="EMBL" id="CAJPIN010014484">
    <property type="protein sequence ID" value="CAG2061073.1"/>
    <property type="molecule type" value="Genomic_DNA"/>
</dbReference>
<dbReference type="Pfam" id="PF13540">
    <property type="entry name" value="RCC1_2"/>
    <property type="match status" value="1"/>
</dbReference>
<keyword evidence="2" id="KW-1185">Reference proteome</keyword>
<protein>
    <submittedName>
        <fullName evidence="1">Uncharacterized protein</fullName>
    </submittedName>
</protein>
<name>A0ABN7P2W3_TIMPD</name>